<evidence type="ECO:0000259" key="2">
    <source>
        <dbReference type="PROSITE" id="PS50966"/>
    </source>
</evidence>
<dbReference type="Proteomes" id="UP000318199">
    <property type="component" value="Unassembled WGS sequence"/>
</dbReference>
<comment type="caution">
    <text evidence="3">The sequence shown here is derived from an EMBL/GenBank/DDBJ whole genome shotgun (WGS) entry which is preliminary data.</text>
</comment>
<keyword evidence="1" id="KW-0479">Metal-binding</keyword>
<evidence type="ECO:0000313" key="4">
    <source>
        <dbReference type="Proteomes" id="UP000318199"/>
    </source>
</evidence>
<keyword evidence="1" id="KW-0862">Zinc</keyword>
<evidence type="ECO:0000256" key="1">
    <source>
        <dbReference type="PROSITE-ProRule" id="PRU00325"/>
    </source>
</evidence>
<name>A0A562ZKI0_9BURK</name>
<accession>A0A562ZKI0</accession>
<evidence type="ECO:0000313" key="3">
    <source>
        <dbReference type="EMBL" id="TWO69089.1"/>
    </source>
</evidence>
<organism evidence="3 4">
    <name type="scientific">Caenimonas sedimenti</name>
    <dbReference type="NCBI Taxonomy" id="2596921"/>
    <lineage>
        <taxon>Bacteria</taxon>
        <taxon>Pseudomonadati</taxon>
        <taxon>Pseudomonadota</taxon>
        <taxon>Betaproteobacteria</taxon>
        <taxon>Burkholderiales</taxon>
        <taxon>Comamonadaceae</taxon>
        <taxon>Caenimonas</taxon>
    </lineage>
</organism>
<feature type="domain" description="SWIM-type" evidence="2">
    <location>
        <begin position="508"/>
        <end position="549"/>
    </location>
</feature>
<dbReference type="PROSITE" id="PS50966">
    <property type="entry name" value="ZF_SWIM"/>
    <property type="match status" value="1"/>
</dbReference>
<dbReference type="InterPro" id="IPR007527">
    <property type="entry name" value="Znf_SWIM"/>
</dbReference>
<dbReference type="RefSeq" id="WP_145894899.1">
    <property type="nucleotide sequence ID" value="NZ_VOBQ01000016.1"/>
</dbReference>
<dbReference type="EMBL" id="VOBQ01000016">
    <property type="protein sequence ID" value="TWO69089.1"/>
    <property type="molecule type" value="Genomic_DNA"/>
</dbReference>
<keyword evidence="4" id="KW-1185">Reference proteome</keyword>
<keyword evidence="1" id="KW-0863">Zinc-finger</keyword>
<reference evidence="3 4" key="1">
    <citation type="submission" date="2019-07" db="EMBL/GenBank/DDBJ databases">
        <title>Caenimonas sedimenti sp. nov., isolated from activated sludge.</title>
        <authorList>
            <person name="Xu J."/>
        </authorList>
    </citation>
    <scope>NUCLEOTIDE SEQUENCE [LARGE SCALE GENOMIC DNA]</scope>
    <source>
        <strain evidence="3 4">HX-9-20</strain>
    </source>
</reference>
<proteinExistence type="predicted"/>
<dbReference type="OrthoDB" id="7821105at2"/>
<dbReference type="GO" id="GO:0008270">
    <property type="term" value="F:zinc ion binding"/>
    <property type="evidence" value="ECO:0007669"/>
    <property type="project" value="UniProtKB-KW"/>
</dbReference>
<protein>
    <submittedName>
        <fullName evidence="3">SWIM zinc finger family protein</fullName>
    </submittedName>
</protein>
<gene>
    <name evidence="3" type="ORF">FN976_20345</name>
</gene>
<sequence>MEFRYKYYGATTVDDSARDQSFRFAPDTLRPPTYFEGTLRSDTVASLRFREALSALHEVVVSDARYRGRDPEAYKTWLAANESALLAAYMAGVGKLKAQAQQLADELKALRAKKSELLQPFYKAQRKYFDWLYMANRDAWFVLDPVITVHPQRLLFEAFSQDESSYCAVSVGHEVFERTGEMACGTTNIDYSASLHEEFQKIRDYKATRFTVDPAGFTVATGNDPAFHEEKIELPDSWVRGFLQVSSAMTLPATVVELHPMDLHGICATLRQHRERAGPRSLRFDLIPGQPARLVFEPWNIVLDARRSRIEGEPLTQPLSVRVWGRRRLLTLERLIALATRVRVHLLGSGMPSFWVVEMGEISVTLGLSGWTANDWSGAGRFHLLQPRHEVSDPVKQAVATALQAQWLATPQELAARTGLPPADVRAALGLWVQAGRAVFDLPAQRFAWRELAREPLPLAQLRFASPEEERALPLAQAKGTRIGNLERADGRILITGTVREAKAEYAPRLALDADEQLREGECGCNFYQQNKLRLGPCAHMLALRMVAQPRLDAERLQAPAQEAA</sequence>
<dbReference type="AlphaFoldDB" id="A0A562ZKI0"/>